<dbReference type="PANTHER" id="PTHR14218">
    <property type="entry name" value="PROTEASE S8 TRIPEPTIDYL PEPTIDASE I CLN2"/>
    <property type="match status" value="1"/>
</dbReference>
<keyword evidence="4" id="KW-1133">Transmembrane helix</keyword>
<name>A0A3G5A6K7_9VIRU</name>
<keyword evidence="1" id="KW-0645">Protease</keyword>
<dbReference type="PANTHER" id="PTHR14218:SF15">
    <property type="entry name" value="TRIPEPTIDYL-PEPTIDASE 1"/>
    <property type="match status" value="1"/>
</dbReference>
<dbReference type="PROSITE" id="PS51695">
    <property type="entry name" value="SEDOLISIN"/>
    <property type="match status" value="1"/>
</dbReference>
<dbReference type="GO" id="GO:0006508">
    <property type="term" value="P:proteolysis"/>
    <property type="evidence" value="ECO:0007669"/>
    <property type="project" value="UniProtKB-KW"/>
</dbReference>
<evidence type="ECO:0000256" key="2">
    <source>
        <dbReference type="ARBA" id="ARBA00022801"/>
    </source>
</evidence>
<dbReference type="InterPro" id="IPR000209">
    <property type="entry name" value="Peptidase_S8/S53_dom"/>
</dbReference>
<dbReference type="InterPro" id="IPR030400">
    <property type="entry name" value="Sedolisin_dom"/>
</dbReference>
<dbReference type="Pfam" id="PF00082">
    <property type="entry name" value="Peptidase_S8"/>
    <property type="match status" value="1"/>
</dbReference>
<dbReference type="PROSITE" id="PS00138">
    <property type="entry name" value="SUBTILASE_SER"/>
    <property type="match status" value="1"/>
</dbReference>
<evidence type="ECO:0000313" key="6">
    <source>
        <dbReference type="EMBL" id="AYV82875.1"/>
    </source>
</evidence>
<dbReference type="InterPro" id="IPR023828">
    <property type="entry name" value="Peptidase_S8_Ser-AS"/>
</dbReference>
<dbReference type="EMBL" id="MK072385">
    <property type="protein sequence ID" value="AYV82875.1"/>
    <property type="molecule type" value="Genomic_DNA"/>
</dbReference>
<dbReference type="GO" id="GO:0008240">
    <property type="term" value="F:tripeptidyl-peptidase activity"/>
    <property type="evidence" value="ECO:0007669"/>
    <property type="project" value="TreeGrafter"/>
</dbReference>
<dbReference type="InterPro" id="IPR050819">
    <property type="entry name" value="Tripeptidyl-peptidase_I"/>
</dbReference>
<sequence length="379" mass="40967">MCGSKKRNIISIVMLLLIVGAIAIYIVVFMSPSHNKNMIQTHEGFSPAQINKAYGVDKLNTTGADTIIALIDPYDYPNAQADFDIFCNAYNLPMQRLIIHKMTNATGANASFNADWSVEQAIDIQWAHAVAPGAQIMLVQSYSSESKDLFNGIFWAVNNGADIISMSWGFNAMLWDVLFDSNFLDGNIVFLTGSGDSGSILSYPACSPYVIAVGGTRLILNSDDTRKEETGWTESGGGICNMENAPNYQFASKLGTNSNFRQNPDISAVADPETPVSLYSNGWIAAGGTSVASPIWAGIIAHANEARRNINKPFLSTIAVLNAIYGINIEVLQNNNLGPFYDVINGSTTTYSALVGYDYVTGIGTPNAYKLIYDVLLTA</sequence>
<evidence type="ECO:0000256" key="4">
    <source>
        <dbReference type="SAM" id="Phobius"/>
    </source>
</evidence>
<protein>
    <submittedName>
        <fullName evidence="6">Peptidase S8 and S53 subtilisin kexin sedolisin</fullName>
    </submittedName>
</protein>
<feature type="transmembrane region" description="Helical" evidence="4">
    <location>
        <begin position="12"/>
        <end position="31"/>
    </location>
</feature>
<dbReference type="CDD" id="cd04056">
    <property type="entry name" value="Peptidases_S53"/>
    <property type="match status" value="1"/>
</dbReference>
<gene>
    <name evidence="6" type="ORF">Hyperionvirus3_21</name>
</gene>
<dbReference type="SUPFAM" id="SSF52743">
    <property type="entry name" value="Subtilisin-like"/>
    <property type="match status" value="1"/>
</dbReference>
<proteinExistence type="predicted"/>
<keyword evidence="4" id="KW-0812">Transmembrane</keyword>
<accession>A0A3G5A6K7</accession>
<dbReference type="Gene3D" id="3.40.50.200">
    <property type="entry name" value="Peptidase S8/S53 domain"/>
    <property type="match status" value="1"/>
</dbReference>
<reference evidence="6" key="1">
    <citation type="submission" date="2018-10" db="EMBL/GenBank/DDBJ databases">
        <title>Hidden diversity of soil giant viruses.</title>
        <authorList>
            <person name="Schulz F."/>
            <person name="Alteio L."/>
            <person name="Goudeau D."/>
            <person name="Ryan E.M."/>
            <person name="Malmstrom R.R."/>
            <person name="Blanchard J."/>
            <person name="Woyke T."/>
        </authorList>
    </citation>
    <scope>NUCLEOTIDE SEQUENCE</scope>
    <source>
        <strain evidence="6">HYV1</strain>
    </source>
</reference>
<keyword evidence="3" id="KW-0720">Serine protease</keyword>
<evidence type="ECO:0000256" key="1">
    <source>
        <dbReference type="ARBA" id="ARBA00022670"/>
    </source>
</evidence>
<dbReference type="GO" id="GO:0004252">
    <property type="term" value="F:serine-type endopeptidase activity"/>
    <property type="evidence" value="ECO:0007669"/>
    <property type="project" value="InterPro"/>
</dbReference>
<organism evidence="6">
    <name type="scientific">Hyperionvirus sp</name>
    <dbReference type="NCBI Taxonomy" id="2487770"/>
    <lineage>
        <taxon>Viruses</taxon>
        <taxon>Varidnaviria</taxon>
        <taxon>Bamfordvirae</taxon>
        <taxon>Nucleocytoviricota</taxon>
        <taxon>Megaviricetes</taxon>
        <taxon>Imitervirales</taxon>
        <taxon>Mimiviridae</taxon>
        <taxon>Klosneuvirinae</taxon>
    </lineage>
</organism>
<evidence type="ECO:0000256" key="3">
    <source>
        <dbReference type="ARBA" id="ARBA00022825"/>
    </source>
</evidence>
<evidence type="ECO:0000259" key="5">
    <source>
        <dbReference type="PROSITE" id="PS51695"/>
    </source>
</evidence>
<keyword evidence="4" id="KW-0472">Membrane</keyword>
<keyword evidence="2" id="KW-0378">Hydrolase</keyword>
<feature type="domain" description="Peptidase S53" evidence="5">
    <location>
        <begin position="44"/>
        <end position="378"/>
    </location>
</feature>
<dbReference type="InterPro" id="IPR036852">
    <property type="entry name" value="Peptidase_S8/S53_dom_sf"/>
</dbReference>